<dbReference type="Gene3D" id="2.70.98.10">
    <property type="match status" value="1"/>
</dbReference>
<dbReference type="AlphaFoldDB" id="A0A518CSR9"/>
<dbReference type="EC" id="5.1.3.3" evidence="1"/>
<name>A0A518CSR9_9PLAN</name>
<dbReference type="OrthoDB" id="9795355at2"/>
<evidence type="ECO:0000313" key="2">
    <source>
        <dbReference type="Proteomes" id="UP000317178"/>
    </source>
</evidence>
<proteinExistence type="predicted"/>
<keyword evidence="1" id="KW-0413">Isomerase</keyword>
<dbReference type="GO" id="GO:0030246">
    <property type="term" value="F:carbohydrate binding"/>
    <property type="evidence" value="ECO:0007669"/>
    <property type="project" value="InterPro"/>
</dbReference>
<dbReference type="CDD" id="cd01081">
    <property type="entry name" value="Aldose_epim"/>
    <property type="match status" value="1"/>
</dbReference>
<dbReference type="GO" id="GO:0004034">
    <property type="term" value="F:aldose 1-epimerase activity"/>
    <property type="evidence" value="ECO:0007669"/>
    <property type="project" value="UniProtKB-EC"/>
</dbReference>
<dbReference type="InterPro" id="IPR008183">
    <property type="entry name" value="Aldose_1/G6P_1-epimerase"/>
</dbReference>
<evidence type="ECO:0000313" key="1">
    <source>
        <dbReference type="EMBL" id="QDU82279.1"/>
    </source>
</evidence>
<protein>
    <submittedName>
        <fullName evidence="1">Aldose 1-epimerase</fullName>
        <ecNumber evidence="1">5.1.3.3</ecNumber>
    </submittedName>
</protein>
<reference evidence="1 2" key="1">
    <citation type="submission" date="2019-02" db="EMBL/GenBank/DDBJ databases">
        <title>Deep-cultivation of Planctomycetes and their phenomic and genomic characterization uncovers novel biology.</title>
        <authorList>
            <person name="Wiegand S."/>
            <person name="Jogler M."/>
            <person name="Boedeker C."/>
            <person name="Pinto D."/>
            <person name="Vollmers J."/>
            <person name="Rivas-Marin E."/>
            <person name="Kohn T."/>
            <person name="Peeters S.H."/>
            <person name="Heuer A."/>
            <person name="Rast P."/>
            <person name="Oberbeckmann S."/>
            <person name="Bunk B."/>
            <person name="Jeske O."/>
            <person name="Meyerdierks A."/>
            <person name="Storesund J.E."/>
            <person name="Kallscheuer N."/>
            <person name="Luecker S."/>
            <person name="Lage O.M."/>
            <person name="Pohl T."/>
            <person name="Merkel B.J."/>
            <person name="Hornburger P."/>
            <person name="Mueller R.-W."/>
            <person name="Bruemmer F."/>
            <person name="Labrenz M."/>
            <person name="Spormann A.M."/>
            <person name="Op den Camp H."/>
            <person name="Overmann J."/>
            <person name="Amann R."/>
            <person name="Jetten M.S.M."/>
            <person name="Mascher T."/>
            <person name="Medema M.H."/>
            <person name="Devos D.P."/>
            <person name="Kaster A.-K."/>
            <person name="Ovreas L."/>
            <person name="Rohde M."/>
            <person name="Galperin M.Y."/>
            <person name="Jogler C."/>
        </authorList>
    </citation>
    <scope>NUCLEOTIDE SEQUENCE [LARGE SCALE GENOMIC DNA]</scope>
    <source>
        <strain evidence="1 2">Pla110</strain>
    </source>
</reference>
<dbReference type="InterPro" id="IPR011013">
    <property type="entry name" value="Gal_mutarotase_sf_dom"/>
</dbReference>
<accession>A0A518CSR9</accession>
<dbReference type="InterPro" id="IPR014718">
    <property type="entry name" value="GH-type_carb-bd"/>
</dbReference>
<dbReference type="EMBL" id="CP036281">
    <property type="protein sequence ID" value="QDU82279.1"/>
    <property type="molecule type" value="Genomic_DNA"/>
</dbReference>
<dbReference type="Pfam" id="PF01263">
    <property type="entry name" value="Aldose_epim"/>
    <property type="match status" value="1"/>
</dbReference>
<sequence>MKTITIEDQSSGSVANISLEYGFNCYSFLGVVQGKKVDVIDAAPEFPENGERPSGNGIPILFPYPNRISNGTYTWEGKEYHLPEGVVSYNNGSAIHGFCLDRPWRLIESDTNSALAQFKLSVDAPDRKDLWPADFILEVRYSISGAVLTADCRVLNCDDKPLPWGFGTHPYFKLPLVSSSHAGNCLVSLDAERQWELNDCLPTGQQVDVPEDKDLREGAYFDLLKLDDVYTGLGDKDQLECSIMDEDAGIQVAQRYGSIFREVVMFTPPGRDAICLEPYTCVTDAINLQQQGIDAGLQVLEPGQDCRFQIAIGVEEVVA</sequence>
<dbReference type="GO" id="GO:0005975">
    <property type="term" value="P:carbohydrate metabolic process"/>
    <property type="evidence" value="ECO:0007669"/>
    <property type="project" value="InterPro"/>
</dbReference>
<dbReference type="KEGG" id="plon:Pla110_40340"/>
<gene>
    <name evidence="1" type="primary">galM</name>
    <name evidence="1" type="ORF">Pla110_40340</name>
</gene>
<dbReference type="RefSeq" id="WP_144998316.1">
    <property type="nucleotide sequence ID" value="NZ_CP036281.1"/>
</dbReference>
<dbReference type="Proteomes" id="UP000317178">
    <property type="component" value="Chromosome"/>
</dbReference>
<keyword evidence="2" id="KW-1185">Reference proteome</keyword>
<organism evidence="1 2">
    <name type="scientific">Polystyrenella longa</name>
    <dbReference type="NCBI Taxonomy" id="2528007"/>
    <lineage>
        <taxon>Bacteria</taxon>
        <taxon>Pseudomonadati</taxon>
        <taxon>Planctomycetota</taxon>
        <taxon>Planctomycetia</taxon>
        <taxon>Planctomycetales</taxon>
        <taxon>Planctomycetaceae</taxon>
        <taxon>Polystyrenella</taxon>
    </lineage>
</organism>
<dbReference type="SUPFAM" id="SSF74650">
    <property type="entry name" value="Galactose mutarotase-like"/>
    <property type="match status" value="1"/>
</dbReference>